<keyword evidence="12" id="KW-1185">Reference proteome</keyword>
<feature type="domain" description="Tripartite ATP-independent periplasmic transporters DctQ component" evidence="10">
    <location>
        <begin position="20"/>
        <end position="150"/>
    </location>
</feature>
<evidence type="ECO:0000256" key="9">
    <source>
        <dbReference type="SAM" id="Phobius"/>
    </source>
</evidence>
<evidence type="ECO:0000313" key="12">
    <source>
        <dbReference type="Proteomes" id="UP001589833"/>
    </source>
</evidence>
<dbReference type="InterPro" id="IPR007387">
    <property type="entry name" value="TRAP_DctQ"/>
</dbReference>
<dbReference type="Pfam" id="PF04290">
    <property type="entry name" value="DctQ"/>
    <property type="match status" value="1"/>
</dbReference>
<protein>
    <submittedName>
        <fullName evidence="11">TRAP transporter small permease</fullName>
    </submittedName>
</protein>
<evidence type="ECO:0000256" key="7">
    <source>
        <dbReference type="ARBA" id="ARBA00023136"/>
    </source>
</evidence>
<dbReference type="RefSeq" id="WP_273844136.1">
    <property type="nucleotide sequence ID" value="NZ_JAQQWT010000008.1"/>
</dbReference>
<feature type="transmembrane region" description="Helical" evidence="9">
    <location>
        <begin position="12"/>
        <end position="32"/>
    </location>
</feature>
<accession>A0ABV6NIP6</accession>
<evidence type="ECO:0000256" key="4">
    <source>
        <dbReference type="ARBA" id="ARBA00022519"/>
    </source>
</evidence>
<dbReference type="PANTHER" id="PTHR35011">
    <property type="entry name" value="2,3-DIKETO-L-GULONATE TRAP TRANSPORTER SMALL PERMEASE PROTEIN YIAM"/>
    <property type="match status" value="1"/>
</dbReference>
<comment type="similarity">
    <text evidence="8">Belongs to the TRAP transporter small permease family.</text>
</comment>
<organism evidence="11 12">
    <name type="scientific">Halalkalibacter alkalisediminis</name>
    <dbReference type="NCBI Taxonomy" id="935616"/>
    <lineage>
        <taxon>Bacteria</taxon>
        <taxon>Bacillati</taxon>
        <taxon>Bacillota</taxon>
        <taxon>Bacilli</taxon>
        <taxon>Bacillales</taxon>
        <taxon>Bacillaceae</taxon>
        <taxon>Halalkalibacter</taxon>
    </lineage>
</organism>
<evidence type="ECO:0000256" key="1">
    <source>
        <dbReference type="ARBA" id="ARBA00004429"/>
    </source>
</evidence>
<feature type="transmembrane region" description="Helical" evidence="9">
    <location>
        <begin position="44"/>
        <end position="61"/>
    </location>
</feature>
<reference evidence="11 12" key="1">
    <citation type="submission" date="2024-09" db="EMBL/GenBank/DDBJ databases">
        <authorList>
            <person name="Sun Q."/>
            <person name="Mori K."/>
        </authorList>
    </citation>
    <scope>NUCLEOTIDE SEQUENCE [LARGE SCALE GENOMIC DNA]</scope>
    <source>
        <strain evidence="11 12">NCAIM B.02301</strain>
    </source>
</reference>
<sequence length="163" mass="18268">MSRILSFVEYTLVVFALGTMSVITFANVLSRYFLNSSISFTEEITVNLFVLLTFVGASIGVKRGAHLGFSLIFDTVQGILKHFMTILVAFIMILFFSAVVYFGYDMVMSQIARNRMTPALGWPQWIFTSMMPLGAMLCIIRIIETTILSFKKEAQKGEGDTTT</sequence>
<evidence type="ECO:0000256" key="2">
    <source>
        <dbReference type="ARBA" id="ARBA00022448"/>
    </source>
</evidence>
<dbReference type="EMBL" id="JBHLTR010000031">
    <property type="protein sequence ID" value="MFC0560627.1"/>
    <property type="molecule type" value="Genomic_DNA"/>
</dbReference>
<keyword evidence="2" id="KW-0813">Transport</keyword>
<proteinExistence type="inferred from homology"/>
<evidence type="ECO:0000259" key="10">
    <source>
        <dbReference type="Pfam" id="PF04290"/>
    </source>
</evidence>
<keyword evidence="5 9" id="KW-0812">Transmembrane</keyword>
<evidence type="ECO:0000256" key="3">
    <source>
        <dbReference type="ARBA" id="ARBA00022475"/>
    </source>
</evidence>
<keyword evidence="4" id="KW-0997">Cell inner membrane</keyword>
<dbReference type="Proteomes" id="UP001589833">
    <property type="component" value="Unassembled WGS sequence"/>
</dbReference>
<evidence type="ECO:0000256" key="6">
    <source>
        <dbReference type="ARBA" id="ARBA00022989"/>
    </source>
</evidence>
<comment type="subcellular location">
    <subcellularLocation>
        <location evidence="1">Cell inner membrane</location>
        <topology evidence="1">Multi-pass membrane protein</topology>
    </subcellularLocation>
</comment>
<gene>
    <name evidence="11" type="ORF">ACFFH4_16690</name>
</gene>
<feature type="transmembrane region" description="Helical" evidence="9">
    <location>
        <begin position="82"/>
        <end position="104"/>
    </location>
</feature>
<evidence type="ECO:0000256" key="8">
    <source>
        <dbReference type="ARBA" id="ARBA00038436"/>
    </source>
</evidence>
<dbReference type="InterPro" id="IPR055348">
    <property type="entry name" value="DctQ"/>
</dbReference>
<keyword evidence="6 9" id="KW-1133">Transmembrane helix</keyword>
<keyword evidence="3" id="KW-1003">Cell membrane</keyword>
<dbReference type="PANTHER" id="PTHR35011:SF2">
    <property type="entry name" value="2,3-DIKETO-L-GULONATE TRAP TRANSPORTER SMALL PERMEASE PROTEIN YIAM"/>
    <property type="match status" value="1"/>
</dbReference>
<evidence type="ECO:0000256" key="5">
    <source>
        <dbReference type="ARBA" id="ARBA00022692"/>
    </source>
</evidence>
<name>A0ABV6NIP6_9BACI</name>
<keyword evidence="7 9" id="KW-0472">Membrane</keyword>
<comment type="caution">
    <text evidence="11">The sequence shown here is derived from an EMBL/GenBank/DDBJ whole genome shotgun (WGS) entry which is preliminary data.</text>
</comment>
<feature type="transmembrane region" description="Helical" evidence="9">
    <location>
        <begin position="124"/>
        <end position="143"/>
    </location>
</feature>
<evidence type="ECO:0000313" key="11">
    <source>
        <dbReference type="EMBL" id="MFC0560627.1"/>
    </source>
</evidence>